<dbReference type="RefSeq" id="WP_196153144.1">
    <property type="nucleotide sequence ID" value="NZ_JADMLG010000018.1"/>
</dbReference>
<accession>A0A931IGB9</accession>
<dbReference type="EMBL" id="JADMLG010000018">
    <property type="protein sequence ID" value="MBH0780836.1"/>
    <property type="molecule type" value="Genomic_DNA"/>
</dbReference>
<name>A0A931IGB9_9NOCA</name>
<dbReference type="AlphaFoldDB" id="A0A931IGB9"/>
<dbReference type="Gene3D" id="2.160.20.80">
    <property type="entry name" value="E3 ubiquitin-protein ligase SopA"/>
    <property type="match status" value="1"/>
</dbReference>
<dbReference type="PANTHER" id="PTHR14136:SF17">
    <property type="entry name" value="BTB_POZ DOMAIN-CONTAINING PROTEIN KCTD9"/>
    <property type="match status" value="1"/>
</dbReference>
<dbReference type="Proteomes" id="UP000655751">
    <property type="component" value="Unassembled WGS sequence"/>
</dbReference>
<dbReference type="Pfam" id="PF13599">
    <property type="entry name" value="Pentapeptide_4"/>
    <property type="match status" value="1"/>
</dbReference>
<reference evidence="1" key="1">
    <citation type="submission" date="2020-11" db="EMBL/GenBank/DDBJ databases">
        <title>Nocardia NEAU-351.nov., a novel actinomycete isolated from the cow dung.</title>
        <authorList>
            <person name="Zhang X."/>
        </authorList>
    </citation>
    <scope>NUCLEOTIDE SEQUENCE</scope>
    <source>
        <strain evidence="1">NEAU-351</strain>
    </source>
</reference>
<proteinExistence type="predicted"/>
<sequence length="215" mass="23148">MPGDLADLPYARFLEPLDGPPEPEGDYDCAHLHALELTDPDIGNARFGESAFTSVTLHGGTLRHSRFRDVWLRDVRWIGTEIADTTWQDVEFVAGALSGVDAGGAVLRRVRFEGCKLDSINLRSAKLHDVVFTDCVLRDVDFAGSHLRTVSFPGSRLEGLLLDKATLTSVDLRGATALDIADGLTALRGATVTPLQLIDLAPAFARATGIVVAEP</sequence>
<evidence type="ECO:0000313" key="2">
    <source>
        <dbReference type="Proteomes" id="UP000655751"/>
    </source>
</evidence>
<dbReference type="InterPro" id="IPR051082">
    <property type="entry name" value="Pentapeptide-BTB/POZ_domain"/>
</dbReference>
<protein>
    <submittedName>
        <fullName evidence="1">Pentapeptide repeat-containing protein</fullName>
    </submittedName>
</protein>
<dbReference type="InterPro" id="IPR001646">
    <property type="entry name" value="5peptide_repeat"/>
</dbReference>
<dbReference type="PANTHER" id="PTHR14136">
    <property type="entry name" value="BTB_POZ DOMAIN-CONTAINING PROTEIN KCTD9"/>
    <property type="match status" value="1"/>
</dbReference>
<organism evidence="1 2">
    <name type="scientific">Nocardia bovistercoris</name>
    <dbReference type="NCBI Taxonomy" id="2785916"/>
    <lineage>
        <taxon>Bacteria</taxon>
        <taxon>Bacillati</taxon>
        <taxon>Actinomycetota</taxon>
        <taxon>Actinomycetes</taxon>
        <taxon>Mycobacteriales</taxon>
        <taxon>Nocardiaceae</taxon>
        <taxon>Nocardia</taxon>
    </lineage>
</organism>
<comment type="caution">
    <text evidence="1">The sequence shown here is derived from an EMBL/GenBank/DDBJ whole genome shotgun (WGS) entry which is preliminary data.</text>
</comment>
<keyword evidence="2" id="KW-1185">Reference proteome</keyword>
<dbReference type="SUPFAM" id="SSF141571">
    <property type="entry name" value="Pentapeptide repeat-like"/>
    <property type="match status" value="1"/>
</dbReference>
<evidence type="ECO:0000313" key="1">
    <source>
        <dbReference type="EMBL" id="MBH0780836.1"/>
    </source>
</evidence>
<gene>
    <name evidence="1" type="ORF">IT779_31650</name>
</gene>